<reference evidence="7" key="1">
    <citation type="journal article" date="2019" name="Int. J. Syst. Evol. Microbiol.">
        <title>The Global Catalogue of Microorganisms (GCM) 10K type strain sequencing project: providing services to taxonomists for standard genome sequencing and annotation.</title>
        <authorList>
            <consortium name="The Broad Institute Genomics Platform"/>
            <consortium name="The Broad Institute Genome Sequencing Center for Infectious Disease"/>
            <person name="Wu L."/>
            <person name="Ma J."/>
        </authorList>
    </citation>
    <scope>NUCLEOTIDE SEQUENCE [LARGE SCALE GENOMIC DNA]</scope>
    <source>
        <strain evidence="7">CGMCC 4.6997</strain>
    </source>
</reference>
<dbReference type="PANTHER" id="PTHR30055">
    <property type="entry name" value="HTH-TYPE TRANSCRIPTIONAL REGULATOR RUTR"/>
    <property type="match status" value="1"/>
</dbReference>
<evidence type="ECO:0000313" key="7">
    <source>
        <dbReference type="Proteomes" id="UP001596039"/>
    </source>
</evidence>
<dbReference type="InterPro" id="IPR001647">
    <property type="entry name" value="HTH_TetR"/>
</dbReference>
<evidence type="ECO:0000256" key="3">
    <source>
        <dbReference type="ARBA" id="ARBA00023163"/>
    </source>
</evidence>
<dbReference type="PRINTS" id="PR00455">
    <property type="entry name" value="HTHTETR"/>
</dbReference>
<evidence type="ECO:0000256" key="2">
    <source>
        <dbReference type="ARBA" id="ARBA00023125"/>
    </source>
</evidence>
<dbReference type="Gene3D" id="1.10.357.10">
    <property type="entry name" value="Tetracycline Repressor, domain 2"/>
    <property type="match status" value="1"/>
</dbReference>
<sequence length="215" mass="23591">MASTESGGRRHRNMREKHRRIFVAAAELFAERGFEGVTAQEIADRADVATGTLFRYAASKSELLLMVYNEQFRAALDEGERSSRGLADTVDAVVAMVTPTVVLAGRTEENGVRYQRELMFGSATEQYRGEGLALVARLEQMIARRLSADSHQGGRDADQSSTEAVLAGRTAFAIVHLAAVRASTSTDPGLDSAAELRQQLRQVILGYRESRTQKQ</sequence>
<dbReference type="RefSeq" id="WP_386739027.1">
    <property type="nucleotide sequence ID" value="NZ_JBHSMG010000001.1"/>
</dbReference>
<evidence type="ECO:0000256" key="4">
    <source>
        <dbReference type="PROSITE-ProRule" id="PRU00335"/>
    </source>
</evidence>
<feature type="domain" description="HTH tetR-type" evidence="5">
    <location>
        <begin position="15"/>
        <end position="75"/>
    </location>
</feature>
<evidence type="ECO:0000256" key="1">
    <source>
        <dbReference type="ARBA" id="ARBA00023015"/>
    </source>
</evidence>
<keyword evidence="7" id="KW-1185">Reference proteome</keyword>
<dbReference type="InterPro" id="IPR009057">
    <property type="entry name" value="Homeodomain-like_sf"/>
</dbReference>
<evidence type="ECO:0000259" key="5">
    <source>
        <dbReference type="PROSITE" id="PS50977"/>
    </source>
</evidence>
<name>A0ABW0NNC2_9MICO</name>
<accession>A0ABW0NNC2</accession>
<dbReference type="Pfam" id="PF00440">
    <property type="entry name" value="TetR_N"/>
    <property type="match status" value="1"/>
</dbReference>
<organism evidence="6 7">
    <name type="scientific">Lysinimonas soli</name>
    <dbReference type="NCBI Taxonomy" id="1074233"/>
    <lineage>
        <taxon>Bacteria</taxon>
        <taxon>Bacillati</taxon>
        <taxon>Actinomycetota</taxon>
        <taxon>Actinomycetes</taxon>
        <taxon>Micrococcales</taxon>
        <taxon>Microbacteriaceae</taxon>
        <taxon>Lysinimonas</taxon>
    </lineage>
</organism>
<dbReference type="PANTHER" id="PTHR30055:SF234">
    <property type="entry name" value="HTH-TYPE TRANSCRIPTIONAL REGULATOR BETI"/>
    <property type="match status" value="1"/>
</dbReference>
<protein>
    <submittedName>
        <fullName evidence="6">Helix-turn-helix domain-containing protein</fullName>
    </submittedName>
</protein>
<keyword evidence="2 4" id="KW-0238">DNA-binding</keyword>
<comment type="caution">
    <text evidence="6">The sequence shown here is derived from an EMBL/GenBank/DDBJ whole genome shotgun (WGS) entry which is preliminary data.</text>
</comment>
<feature type="DNA-binding region" description="H-T-H motif" evidence="4">
    <location>
        <begin position="38"/>
        <end position="57"/>
    </location>
</feature>
<keyword evidence="1" id="KW-0805">Transcription regulation</keyword>
<evidence type="ECO:0000313" key="6">
    <source>
        <dbReference type="EMBL" id="MFC5501438.1"/>
    </source>
</evidence>
<proteinExistence type="predicted"/>
<dbReference type="EMBL" id="JBHSMG010000001">
    <property type="protein sequence ID" value="MFC5501438.1"/>
    <property type="molecule type" value="Genomic_DNA"/>
</dbReference>
<dbReference type="Proteomes" id="UP001596039">
    <property type="component" value="Unassembled WGS sequence"/>
</dbReference>
<keyword evidence="3" id="KW-0804">Transcription</keyword>
<gene>
    <name evidence="6" type="ORF">ACFPJ4_04195</name>
</gene>
<dbReference type="InterPro" id="IPR050109">
    <property type="entry name" value="HTH-type_TetR-like_transc_reg"/>
</dbReference>
<dbReference type="SUPFAM" id="SSF46689">
    <property type="entry name" value="Homeodomain-like"/>
    <property type="match status" value="1"/>
</dbReference>
<dbReference type="PROSITE" id="PS50977">
    <property type="entry name" value="HTH_TETR_2"/>
    <property type="match status" value="1"/>
</dbReference>